<dbReference type="NCBIfam" id="TIGR01484">
    <property type="entry name" value="HAD-SF-IIB"/>
    <property type="match status" value="1"/>
</dbReference>
<comment type="caution">
    <text evidence="1">The sequence shown here is derived from an EMBL/GenBank/DDBJ whole genome shotgun (WGS) entry which is preliminary data.</text>
</comment>
<protein>
    <submittedName>
        <fullName evidence="1">HAD-IIB family hydrolase</fullName>
    </submittedName>
</protein>
<name>A0A3R8T8X9_STRSU</name>
<sequence length="285" mass="31318">MAVKAVFFDIDGTLLTDNRTVSKSTIQAINALKKNGIFVGLATGRDPNFVLKYMAGLSLDLAITYNGQYIFSRDQVHFAQALDRGILEIFLDLVESNQWDYSLGLGTGVVGSGIMNVGTGHLVYRLTRMIPSAWAGGINFLINRLVRKFRPKDTDKIRSYLDQPVYQVLLLATESVTQRLALQFPTLGFTRSSAYAADVISKGNSKLQGIQKLGEIYGFDTEEVMVFGDSNNDLEMLAGVQYAIAMGNATQQAKGTATYVTDTNNKDGIYKALVHFGLVEEKNVD</sequence>
<dbReference type="SUPFAM" id="SSF56784">
    <property type="entry name" value="HAD-like"/>
    <property type="match status" value="1"/>
</dbReference>
<dbReference type="PANTHER" id="PTHR10000">
    <property type="entry name" value="PHOSPHOSERINE PHOSPHATASE"/>
    <property type="match status" value="1"/>
</dbReference>
<dbReference type="EMBL" id="RSDO01000009">
    <property type="protein sequence ID" value="RRR52709.1"/>
    <property type="molecule type" value="Genomic_DNA"/>
</dbReference>
<evidence type="ECO:0000313" key="2">
    <source>
        <dbReference type="Proteomes" id="UP000274117"/>
    </source>
</evidence>
<dbReference type="InterPro" id="IPR036412">
    <property type="entry name" value="HAD-like_sf"/>
</dbReference>
<dbReference type="Pfam" id="PF08282">
    <property type="entry name" value="Hydrolase_3"/>
    <property type="match status" value="1"/>
</dbReference>
<dbReference type="PROSITE" id="PS01228">
    <property type="entry name" value="COF_1"/>
    <property type="match status" value="1"/>
</dbReference>
<dbReference type="Proteomes" id="UP000274117">
    <property type="component" value="Unassembled WGS sequence"/>
</dbReference>
<dbReference type="InterPro" id="IPR023214">
    <property type="entry name" value="HAD_sf"/>
</dbReference>
<keyword evidence="1" id="KW-0378">Hydrolase</keyword>
<dbReference type="InterPro" id="IPR006379">
    <property type="entry name" value="HAD-SF_hydro_IIB"/>
</dbReference>
<organism evidence="1 2">
    <name type="scientific">Streptococcus suis</name>
    <dbReference type="NCBI Taxonomy" id="1307"/>
    <lineage>
        <taxon>Bacteria</taxon>
        <taxon>Bacillati</taxon>
        <taxon>Bacillota</taxon>
        <taxon>Bacilli</taxon>
        <taxon>Lactobacillales</taxon>
        <taxon>Streptococcaceae</taxon>
        <taxon>Streptococcus</taxon>
    </lineage>
</organism>
<reference evidence="1 2" key="1">
    <citation type="submission" date="2018-11" db="EMBL/GenBank/DDBJ databases">
        <authorList>
            <person name="Stevens M.J."/>
            <person name="Cernela N."/>
            <person name="Spoerry Serrano N."/>
            <person name="Schmitt S."/>
            <person name="Schrenzel J."/>
            <person name="Stephan R."/>
        </authorList>
    </citation>
    <scope>NUCLEOTIDE SEQUENCE [LARGE SCALE GENOMIC DNA]</scope>
    <source>
        <strain evidence="1 2">PP422</strain>
    </source>
</reference>
<dbReference type="Gene3D" id="3.40.50.1000">
    <property type="entry name" value="HAD superfamily/HAD-like"/>
    <property type="match status" value="1"/>
</dbReference>
<dbReference type="PANTHER" id="PTHR10000:SF25">
    <property type="entry name" value="PHOSPHATASE YKRA-RELATED"/>
    <property type="match status" value="1"/>
</dbReference>
<dbReference type="AlphaFoldDB" id="A0A3R8T8X9"/>
<evidence type="ECO:0000313" key="1">
    <source>
        <dbReference type="EMBL" id="RRR52709.1"/>
    </source>
</evidence>
<gene>
    <name evidence="1" type="ORF">EI998_06155</name>
</gene>
<dbReference type="GO" id="GO:0005829">
    <property type="term" value="C:cytosol"/>
    <property type="evidence" value="ECO:0007669"/>
    <property type="project" value="TreeGrafter"/>
</dbReference>
<accession>A0A3R8T8X9</accession>
<dbReference type="SFLD" id="SFLDS00003">
    <property type="entry name" value="Haloacid_Dehalogenase"/>
    <property type="match status" value="1"/>
</dbReference>
<proteinExistence type="predicted"/>
<dbReference type="SFLD" id="SFLDG01140">
    <property type="entry name" value="C2.B:_Phosphomannomutase_and_P"/>
    <property type="match status" value="1"/>
</dbReference>
<dbReference type="Gene3D" id="3.30.1240.10">
    <property type="match status" value="1"/>
</dbReference>
<dbReference type="GO" id="GO:0016791">
    <property type="term" value="F:phosphatase activity"/>
    <property type="evidence" value="ECO:0007669"/>
    <property type="project" value="TreeGrafter"/>
</dbReference>
<dbReference type="GO" id="GO:0000287">
    <property type="term" value="F:magnesium ion binding"/>
    <property type="evidence" value="ECO:0007669"/>
    <property type="project" value="TreeGrafter"/>
</dbReference>
<reference evidence="1 2" key="2">
    <citation type="submission" date="2018-12" db="EMBL/GenBank/DDBJ databases">
        <title>Whole-genome sequences of fifteen clinical Streptococcus suis strains isolated from pigs between 2006 and 2018.</title>
        <authorList>
            <person name="Stevens M.J.A."/>
            <person name="Cernela N."/>
            <person name="Spoerry Serrano N."/>
            <person name="Schmitt S."/>
            <person name="Schrenzel J."/>
            <person name="Stephan R."/>
        </authorList>
    </citation>
    <scope>NUCLEOTIDE SEQUENCE [LARGE SCALE GENOMIC DNA]</scope>
    <source>
        <strain evidence="1 2">PP422</strain>
    </source>
</reference>